<comment type="caution">
    <text evidence="2">The sequence shown here is derived from an EMBL/GenBank/DDBJ whole genome shotgun (WGS) entry which is preliminary data.</text>
</comment>
<keyword evidence="3" id="KW-1185">Reference proteome</keyword>
<dbReference type="GO" id="GO:0016491">
    <property type="term" value="F:oxidoreductase activity"/>
    <property type="evidence" value="ECO:0007669"/>
    <property type="project" value="InterPro"/>
</dbReference>
<dbReference type="RefSeq" id="WP_185004437.1">
    <property type="nucleotide sequence ID" value="NZ_BAAAUI010000090.1"/>
</dbReference>
<proteinExistence type="predicted"/>
<sequence length="268" mass="28964">MTGRAPEEPMFGPDSVTRQVIREPVSALGGFRALFLQALHPRAVAAVAQNSSYREQPLQRLAAVRRYLQATTEGTVAQAQAAGQRLRAVHAALTAYDPATGEEYRVDSPDLLRWVHVAEVESYVDAAMRTGLRLSPRQIDEYYAEQTARAALVGLDPATVPDSAQRVAEYYERVRADLHVTKEAIGTAVHLVLPRVQLPQGLLAPVWAPVALAAYAMLPVWARALYGLSGPPATDEVLDRALRLAGTLVGGAPAGAWDALARFLLEPS</sequence>
<dbReference type="PANTHER" id="PTHR36151">
    <property type="entry name" value="BLR2777 PROTEIN"/>
    <property type="match status" value="1"/>
</dbReference>
<accession>A0A7W7CF15</accession>
<gene>
    <name evidence="2" type="ORF">HNR67_004706</name>
</gene>
<evidence type="ECO:0000313" key="2">
    <source>
        <dbReference type="EMBL" id="MBB4678588.1"/>
    </source>
</evidence>
<dbReference type="InterPro" id="IPR018713">
    <property type="entry name" value="MPAB/Lcp_cat_dom"/>
</dbReference>
<feature type="domain" description="ER-bound oxygenase mpaB/mpaB'/Rubber oxygenase catalytic" evidence="1">
    <location>
        <begin position="19"/>
        <end position="245"/>
    </location>
</feature>
<name>A0A7W7CF15_9PSEU</name>
<evidence type="ECO:0000259" key="1">
    <source>
        <dbReference type="Pfam" id="PF09995"/>
    </source>
</evidence>
<dbReference type="PANTHER" id="PTHR36151:SF3">
    <property type="entry name" value="ER-BOUND OXYGENASE MPAB_MPAB'_RUBBER OXYGENASE CATALYTIC DOMAIN-CONTAINING PROTEIN"/>
    <property type="match status" value="1"/>
</dbReference>
<dbReference type="Pfam" id="PF09995">
    <property type="entry name" value="MPAB_Lcp_cat"/>
    <property type="match status" value="1"/>
</dbReference>
<dbReference type="AlphaFoldDB" id="A0A7W7CF15"/>
<reference evidence="2 3" key="1">
    <citation type="submission" date="2020-08" db="EMBL/GenBank/DDBJ databases">
        <title>Sequencing the genomes of 1000 actinobacteria strains.</title>
        <authorList>
            <person name="Klenk H.-P."/>
        </authorList>
    </citation>
    <scope>NUCLEOTIDE SEQUENCE [LARGE SCALE GENOMIC DNA]</scope>
    <source>
        <strain evidence="2 3">DSM 44230</strain>
    </source>
</reference>
<evidence type="ECO:0000313" key="3">
    <source>
        <dbReference type="Proteomes" id="UP000533598"/>
    </source>
</evidence>
<dbReference type="Proteomes" id="UP000533598">
    <property type="component" value="Unassembled WGS sequence"/>
</dbReference>
<organism evidence="2 3">
    <name type="scientific">Crossiella cryophila</name>
    <dbReference type="NCBI Taxonomy" id="43355"/>
    <lineage>
        <taxon>Bacteria</taxon>
        <taxon>Bacillati</taxon>
        <taxon>Actinomycetota</taxon>
        <taxon>Actinomycetes</taxon>
        <taxon>Pseudonocardiales</taxon>
        <taxon>Pseudonocardiaceae</taxon>
        <taxon>Crossiella</taxon>
    </lineage>
</organism>
<protein>
    <submittedName>
        <fullName evidence="2">Uncharacterized protein (DUF2236 family)</fullName>
    </submittedName>
</protein>
<dbReference type="EMBL" id="JACHMH010000001">
    <property type="protein sequence ID" value="MBB4678588.1"/>
    <property type="molecule type" value="Genomic_DNA"/>
</dbReference>